<evidence type="ECO:0000313" key="1">
    <source>
        <dbReference type="EMBL" id="CRY75378.1"/>
    </source>
</evidence>
<proteinExistence type="predicted"/>
<gene>
    <name evidence="1" type="ORF">ERS450000_01298</name>
</gene>
<protein>
    <submittedName>
        <fullName evidence="1">Uncharacterized protein</fullName>
    </submittedName>
</protein>
<name>A0A0H5NIN0_NOCFR</name>
<dbReference type="KEGG" id="nfr:ERS450000_01298"/>
<dbReference type="EMBL" id="LN868938">
    <property type="protein sequence ID" value="CRY75378.1"/>
    <property type="molecule type" value="Genomic_DNA"/>
</dbReference>
<sequence length="89" mass="9510">MDSGRVETELDRQIAAVRGEAIAGDRSVAIETDPVGRITRLYLADYAMDDGPERLAAILLEQHRIAHGGAVAQAIAVLESQASEVPGQR</sequence>
<dbReference type="RefSeq" id="WP_060591175.1">
    <property type="nucleotide sequence ID" value="NZ_CP031418.1"/>
</dbReference>
<organism evidence="1 2">
    <name type="scientific">Nocardia farcinica</name>
    <dbReference type="NCBI Taxonomy" id="37329"/>
    <lineage>
        <taxon>Bacteria</taxon>
        <taxon>Bacillati</taxon>
        <taxon>Actinomycetota</taxon>
        <taxon>Actinomycetes</taxon>
        <taxon>Mycobacteriales</taxon>
        <taxon>Nocardiaceae</taxon>
        <taxon>Nocardia</taxon>
    </lineage>
</organism>
<evidence type="ECO:0000313" key="2">
    <source>
        <dbReference type="Proteomes" id="UP000057820"/>
    </source>
</evidence>
<accession>A0A0H5NIN0</accession>
<dbReference type="Proteomes" id="UP000057820">
    <property type="component" value="Chromosome 1"/>
</dbReference>
<dbReference type="AlphaFoldDB" id="A0A0H5NIN0"/>
<reference evidence="2" key="1">
    <citation type="submission" date="2015-03" db="EMBL/GenBank/DDBJ databases">
        <authorList>
            <consortium name="Pathogen Informatics"/>
        </authorList>
    </citation>
    <scope>NUCLEOTIDE SEQUENCE [LARGE SCALE GENOMIC DNA]</scope>
    <source>
        <strain evidence="2">NCTC11134</strain>
    </source>
</reference>